<feature type="domain" description="ABC3 transporter permease C-terminal" evidence="7">
    <location>
        <begin position="690"/>
        <end position="803"/>
    </location>
</feature>
<dbReference type="InterPro" id="IPR003838">
    <property type="entry name" value="ABC3_permease_C"/>
</dbReference>
<dbReference type="KEGG" id="mbas:ALGA_2999"/>
<feature type="transmembrane region" description="Helical" evidence="6">
    <location>
        <begin position="407"/>
        <end position="427"/>
    </location>
</feature>
<evidence type="ECO:0000259" key="7">
    <source>
        <dbReference type="Pfam" id="PF02687"/>
    </source>
</evidence>
<evidence type="ECO:0000256" key="6">
    <source>
        <dbReference type="SAM" id="Phobius"/>
    </source>
</evidence>
<dbReference type="GO" id="GO:0022857">
    <property type="term" value="F:transmembrane transporter activity"/>
    <property type="evidence" value="ECO:0007669"/>
    <property type="project" value="TreeGrafter"/>
</dbReference>
<feature type="transmembrane region" description="Helical" evidence="6">
    <location>
        <begin position="687"/>
        <end position="706"/>
    </location>
</feature>
<evidence type="ECO:0000313" key="10">
    <source>
        <dbReference type="Proteomes" id="UP000218267"/>
    </source>
</evidence>
<keyword evidence="10" id="KW-1185">Reference proteome</keyword>
<feature type="transmembrane region" description="Helical" evidence="6">
    <location>
        <begin position="12"/>
        <end position="33"/>
    </location>
</feature>
<accession>A0A1Y1CLY6</accession>
<evidence type="ECO:0000256" key="5">
    <source>
        <dbReference type="ARBA" id="ARBA00023136"/>
    </source>
</evidence>
<evidence type="ECO:0008006" key="11">
    <source>
        <dbReference type="Google" id="ProtNLM"/>
    </source>
</evidence>
<dbReference type="PANTHER" id="PTHR30572:SF18">
    <property type="entry name" value="ABC-TYPE MACROLIDE FAMILY EXPORT SYSTEM PERMEASE COMPONENT 2"/>
    <property type="match status" value="1"/>
</dbReference>
<evidence type="ECO:0000256" key="1">
    <source>
        <dbReference type="ARBA" id="ARBA00004651"/>
    </source>
</evidence>
<dbReference type="InterPro" id="IPR050250">
    <property type="entry name" value="Macrolide_Exporter_MacB"/>
</dbReference>
<keyword evidence="5 6" id="KW-0472">Membrane</keyword>
<dbReference type="InterPro" id="IPR025857">
    <property type="entry name" value="MacB_PCD"/>
</dbReference>
<feature type="transmembrane region" description="Helical" evidence="6">
    <location>
        <begin position="361"/>
        <end position="387"/>
    </location>
</feature>
<evidence type="ECO:0000256" key="2">
    <source>
        <dbReference type="ARBA" id="ARBA00022475"/>
    </source>
</evidence>
<feature type="domain" description="MacB-like periplasmic core" evidence="8">
    <location>
        <begin position="15"/>
        <end position="234"/>
    </location>
</feature>
<dbReference type="PANTHER" id="PTHR30572">
    <property type="entry name" value="MEMBRANE COMPONENT OF TRANSPORTER-RELATED"/>
    <property type="match status" value="1"/>
</dbReference>
<dbReference type="Proteomes" id="UP000218267">
    <property type="component" value="Chromosome"/>
</dbReference>
<proteinExistence type="predicted"/>
<keyword evidence="2" id="KW-1003">Cell membrane</keyword>
<reference evidence="9 10" key="1">
    <citation type="journal article" date="2018" name="Mar. Genomics">
        <title>Complete genome sequence of Marinifilaceae bacterium strain SPP2, isolated from the Antarctic marine sediment.</title>
        <authorList>
            <person name="Watanabe M."/>
            <person name="Kojima H."/>
            <person name="Fukui M."/>
        </authorList>
    </citation>
    <scope>NUCLEOTIDE SEQUENCE [LARGE SCALE GENOMIC DNA]</scope>
    <source>
        <strain evidence="9 10">SPP2</strain>
    </source>
</reference>
<evidence type="ECO:0000256" key="4">
    <source>
        <dbReference type="ARBA" id="ARBA00022989"/>
    </source>
</evidence>
<dbReference type="AlphaFoldDB" id="A0A1Y1CLY6"/>
<dbReference type="Pfam" id="PF12704">
    <property type="entry name" value="MacB_PCD"/>
    <property type="match status" value="1"/>
</dbReference>
<feature type="transmembrane region" description="Helical" evidence="6">
    <location>
        <begin position="277"/>
        <end position="296"/>
    </location>
</feature>
<keyword evidence="4 6" id="KW-1133">Transmembrane helix</keyword>
<organism evidence="9 10">
    <name type="scientific">Labilibaculum antarcticum</name>
    <dbReference type="NCBI Taxonomy" id="1717717"/>
    <lineage>
        <taxon>Bacteria</taxon>
        <taxon>Pseudomonadati</taxon>
        <taxon>Bacteroidota</taxon>
        <taxon>Bacteroidia</taxon>
        <taxon>Marinilabiliales</taxon>
        <taxon>Marinifilaceae</taxon>
        <taxon>Labilibaculum</taxon>
    </lineage>
</organism>
<dbReference type="OrthoDB" id="905059at2"/>
<feature type="transmembrane region" description="Helical" evidence="6">
    <location>
        <begin position="771"/>
        <end position="793"/>
    </location>
</feature>
<protein>
    <recommendedName>
        <fullName evidence="11">ABC3 transporter permease protein domain-containing protein</fullName>
    </recommendedName>
</protein>
<dbReference type="RefSeq" id="WP_096430566.1">
    <property type="nucleotide sequence ID" value="NZ_AP018042.1"/>
</dbReference>
<dbReference type="GO" id="GO:0005886">
    <property type="term" value="C:plasma membrane"/>
    <property type="evidence" value="ECO:0007669"/>
    <property type="project" value="UniProtKB-SubCell"/>
</dbReference>
<comment type="subcellular location">
    <subcellularLocation>
        <location evidence="1">Cell membrane</location>
        <topology evidence="1">Multi-pass membrane protein</topology>
    </subcellularLocation>
</comment>
<dbReference type="Pfam" id="PF02687">
    <property type="entry name" value="FtsX"/>
    <property type="match status" value="1"/>
</dbReference>
<keyword evidence="3 6" id="KW-0812">Transmembrane</keyword>
<feature type="transmembrane region" description="Helical" evidence="6">
    <location>
        <begin position="742"/>
        <end position="759"/>
    </location>
</feature>
<evidence type="ECO:0000313" key="9">
    <source>
        <dbReference type="EMBL" id="BAX81304.1"/>
    </source>
</evidence>
<evidence type="ECO:0000259" key="8">
    <source>
        <dbReference type="Pfam" id="PF12704"/>
    </source>
</evidence>
<name>A0A1Y1CLY6_9BACT</name>
<sequence length="810" mass="91780">MFFNYFNKNKKWFSINIIGIAIAFAVVLIVFSYTQKELSFDKFHSKADNIYRIQIDKPGRANKLDQTDDISSASIDRNYIVSLYDRFPSIKKIGFIGNLWQAKIQIGENEFSPENIYYTNETFFEVFDFKVEKGNRNTLLKKPNEVTISTATAINYFGSTDVIGKEITIKEPYAKDKIVTITAILKDAPNNSHFRPEILLSRSLKEMKENFGGYYTYLLLHEKTSIYELVNSINDYWSKNVKEGEVAPSFKLLKLKDIHLKSHQGNELGQNGNINSLIILIAGAVIILLIVIINYSNLNFVQFINNSKDFKIRMVNGASIFNLSQLLFLRSITQNIIAIGIGAFLAYNFNEATHFEYQLEIAYSTVLISALLLLIVFGILALLPLYLTGLSTNLSKAPDQGSRKFELSLLFQFVLSISALILTLVLYNQISYVNKNHLGHGDESILVIPEAPMIAIDKYDIFKEVALKHPEILAISASTVPPGSIAPFKYGFKMEGVENDKELRLTVLTIDEDFFSLFDIKPVAGSLKMGPISTAEWEHIAINPNLDIAGKTLKEYEANHVGFKEQYILNRAAVKMLGFSNPEDVIGREFKYNFIATYMFAKGEIIAVVDAIHYDNMFTKEEPIVMASKRIFNATYFVKIDDQNKKAAIDALTQEWNQLFPNDPLKYEFISDMYAEIYRNQYNEMKALTLFAILSILLSTLGMFALSSFSIQHKTKEIGIKKANGATSSEILIQLIGEYTKWVALAFIIACPIAYYAASNWLSNFAYKIELSWWIFALSGVIALFIAIATVSWQTWKAASQDPVHALKYE</sequence>
<dbReference type="EMBL" id="AP018042">
    <property type="protein sequence ID" value="BAX81304.1"/>
    <property type="molecule type" value="Genomic_DNA"/>
</dbReference>
<evidence type="ECO:0000256" key="3">
    <source>
        <dbReference type="ARBA" id="ARBA00022692"/>
    </source>
</evidence>
<gene>
    <name evidence="9" type="ORF">ALGA_2999</name>
</gene>
<reference evidence="10" key="2">
    <citation type="journal article" date="2020" name="Antonie Van Leeuwenhoek">
        <title>Labilibaculum antarcticum sp. nov., a novel facultative anaerobic, psychrotorelant bacterium isolated from marine sediment of Antarctica.</title>
        <authorList>
            <person name="Watanabe M."/>
            <person name="Kojima H."/>
            <person name="Fukui M."/>
        </authorList>
    </citation>
    <scope>NUCLEOTIDE SEQUENCE [LARGE SCALE GENOMIC DNA]</scope>
    <source>
        <strain evidence="10">SPP2</strain>
    </source>
</reference>